<feature type="domain" description="Amine oxidase" evidence="6">
    <location>
        <begin position="1"/>
        <end position="265"/>
    </location>
</feature>
<dbReference type="PANTHER" id="PTHR46091:SF3">
    <property type="entry name" value="AMINE OXIDASE DOMAIN-CONTAINING PROTEIN"/>
    <property type="match status" value="1"/>
</dbReference>
<keyword evidence="3" id="KW-0274">FAD</keyword>
<dbReference type="EMBL" id="UINC01019699">
    <property type="protein sequence ID" value="SVA83436.1"/>
    <property type="molecule type" value="Genomic_DNA"/>
</dbReference>
<organism evidence="7">
    <name type="scientific">marine metagenome</name>
    <dbReference type="NCBI Taxonomy" id="408172"/>
    <lineage>
        <taxon>unclassified sequences</taxon>
        <taxon>metagenomes</taxon>
        <taxon>ecological metagenomes</taxon>
    </lineage>
</organism>
<keyword evidence="1" id="KW-0285">Flavoprotein</keyword>
<keyword evidence="4" id="KW-0521">NADP</keyword>
<dbReference type="PANTHER" id="PTHR46091">
    <property type="entry name" value="BLR7054 PROTEIN"/>
    <property type="match status" value="1"/>
</dbReference>
<evidence type="ECO:0000313" key="7">
    <source>
        <dbReference type="EMBL" id="SVA83436.1"/>
    </source>
</evidence>
<dbReference type="InterPro" id="IPR002937">
    <property type="entry name" value="Amino_oxidase"/>
</dbReference>
<reference evidence="7" key="1">
    <citation type="submission" date="2018-05" db="EMBL/GenBank/DDBJ databases">
        <authorList>
            <person name="Lanie J.A."/>
            <person name="Ng W.-L."/>
            <person name="Kazmierczak K.M."/>
            <person name="Andrzejewski T.M."/>
            <person name="Davidsen T.M."/>
            <person name="Wayne K.J."/>
            <person name="Tettelin H."/>
            <person name="Glass J.I."/>
            <person name="Rusch D."/>
            <person name="Podicherti R."/>
            <person name="Tsui H.-C.T."/>
            <person name="Winkler M.E."/>
        </authorList>
    </citation>
    <scope>NUCLEOTIDE SEQUENCE</scope>
</reference>
<sequence length="502" mass="55489">VLVLEQHYLPGGWTHSFALQGHKFSPGVHYIGGLDKGGPSRHLFEGLGVGANIEFCELNPDGYDHIVFQDETFDIPRGREKFIQRLIERFPEERRGIERYFELMMRVYGGISKAAGIRGPLDALRLVFSEPAVVFKGMKPASRIIDRYVKDGKLKAILEARSGDHGMSPTRVPFAQHVAIEGHYWEGAWYPKGGGGAIPKALISRLKSNGGAIRVRSRVERILFEGTGKQLRAVGVKMEGGEEIRAKAVLSNADAWITYNDLVGQEYLSKKFANRVAGLEPSVSALSLYIATDIDVDSLGLDSGNYWILNNPSVDAAYRFAEQDVIEGEGAFPAAFLTVTTKKDPSKMQDGIHTMEAFIFVSYAPFERWKDSKSENRSADYDEFKQHLIERMLDTVAGVVPGLREHLVLCELGTPLTKVHYVNSYRGNLYATAKSKQQIGLKALPIETEIEGLYHCGQSTAAHGVLGALFTGLMAASRISGKGMEELLAFSDEGEVKLHQPR</sequence>
<dbReference type="Gene3D" id="3.50.50.60">
    <property type="entry name" value="FAD/NAD(P)-binding domain"/>
    <property type="match status" value="2"/>
</dbReference>
<gene>
    <name evidence="7" type="ORF">METZ01_LOCUS136290</name>
</gene>
<evidence type="ECO:0000256" key="2">
    <source>
        <dbReference type="ARBA" id="ARBA00022729"/>
    </source>
</evidence>
<evidence type="ECO:0000256" key="4">
    <source>
        <dbReference type="ARBA" id="ARBA00022857"/>
    </source>
</evidence>
<dbReference type="AlphaFoldDB" id="A0A381Z2B1"/>
<dbReference type="InterPro" id="IPR036188">
    <property type="entry name" value="FAD/NAD-bd_sf"/>
</dbReference>
<evidence type="ECO:0000259" key="6">
    <source>
        <dbReference type="Pfam" id="PF01593"/>
    </source>
</evidence>
<evidence type="ECO:0000256" key="1">
    <source>
        <dbReference type="ARBA" id="ARBA00022630"/>
    </source>
</evidence>
<protein>
    <recommendedName>
        <fullName evidence="6">Amine oxidase domain-containing protein</fullName>
    </recommendedName>
</protein>
<keyword evidence="5" id="KW-0520">NAD</keyword>
<evidence type="ECO:0000256" key="5">
    <source>
        <dbReference type="ARBA" id="ARBA00023027"/>
    </source>
</evidence>
<dbReference type="GO" id="GO:0016491">
    <property type="term" value="F:oxidoreductase activity"/>
    <property type="evidence" value="ECO:0007669"/>
    <property type="project" value="InterPro"/>
</dbReference>
<dbReference type="SUPFAM" id="SSF51905">
    <property type="entry name" value="FAD/NAD(P)-binding domain"/>
    <property type="match status" value="1"/>
</dbReference>
<proteinExistence type="predicted"/>
<dbReference type="Pfam" id="PF01593">
    <property type="entry name" value="Amino_oxidase"/>
    <property type="match status" value="1"/>
</dbReference>
<evidence type="ECO:0000256" key="3">
    <source>
        <dbReference type="ARBA" id="ARBA00022827"/>
    </source>
</evidence>
<dbReference type="InterPro" id="IPR052206">
    <property type="entry name" value="Retinol_saturase"/>
</dbReference>
<feature type="non-terminal residue" evidence="7">
    <location>
        <position position="1"/>
    </location>
</feature>
<accession>A0A381Z2B1</accession>
<name>A0A381Z2B1_9ZZZZ</name>
<keyword evidence="2" id="KW-0732">Signal</keyword>